<name>A0A6A6NYZ3_9PEZI</name>
<dbReference type="EMBL" id="MU001682">
    <property type="protein sequence ID" value="KAF2456971.1"/>
    <property type="molecule type" value="Genomic_DNA"/>
</dbReference>
<dbReference type="Proteomes" id="UP000799766">
    <property type="component" value="Unassembled WGS sequence"/>
</dbReference>
<protein>
    <submittedName>
        <fullName evidence="1">Uncharacterized protein</fullName>
    </submittedName>
</protein>
<sequence>MNEEVSADELFAQSGLANLTLDDSLPPPYTESEHGMIPPLPPVGHFSFSDCYGRIFILQAADFPSVNSIYDYVYFQHFGHPAIEEGKFILICLKDEPNGDDDVAPECIISVANWGIKVWQRPRIVMSVEARMSSRMFTEPPATTEWPTVPSIRQLFTTYDIRAFLYTLYARKLGRWDVAPPTRPMPCRHSFEELAERERLLLCMRDNPEPWHVYGHLANGLSPANSGFWRIHMFDRVVNARPPLGRVQTVEKLVVLLRPSEVRVPTDYTFLVPILRMEHPIQLQAHLANVEEFLKDMDATAWFVGWPGLCDLLDCDVDGA</sequence>
<gene>
    <name evidence="1" type="ORF">BDY21DRAFT_422143</name>
</gene>
<accession>A0A6A6NYZ3</accession>
<evidence type="ECO:0000313" key="2">
    <source>
        <dbReference type="Proteomes" id="UP000799766"/>
    </source>
</evidence>
<dbReference type="AlphaFoldDB" id="A0A6A6NYZ3"/>
<proteinExistence type="predicted"/>
<organism evidence="1 2">
    <name type="scientific">Lineolata rhizophorae</name>
    <dbReference type="NCBI Taxonomy" id="578093"/>
    <lineage>
        <taxon>Eukaryota</taxon>
        <taxon>Fungi</taxon>
        <taxon>Dikarya</taxon>
        <taxon>Ascomycota</taxon>
        <taxon>Pezizomycotina</taxon>
        <taxon>Dothideomycetes</taxon>
        <taxon>Dothideomycetes incertae sedis</taxon>
        <taxon>Lineolatales</taxon>
        <taxon>Lineolataceae</taxon>
        <taxon>Lineolata</taxon>
    </lineage>
</organism>
<reference evidence="1" key="1">
    <citation type="journal article" date="2020" name="Stud. Mycol.">
        <title>101 Dothideomycetes genomes: a test case for predicting lifestyles and emergence of pathogens.</title>
        <authorList>
            <person name="Haridas S."/>
            <person name="Albert R."/>
            <person name="Binder M."/>
            <person name="Bloem J."/>
            <person name="Labutti K."/>
            <person name="Salamov A."/>
            <person name="Andreopoulos B."/>
            <person name="Baker S."/>
            <person name="Barry K."/>
            <person name="Bills G."/>
            <person name="Bluhm B."/>
            <person name="Cannon C."/>
            <person name="Castanera R."/>
            <person name="Culley D."/>
            <person name="Daum C."/>
            <person name="Ezra D."/>
            <person name="Gonzalez J."/>
            <person name="Henrissat B."/>
            <person name="Kuo A."/>
            <person name="Liang C."/>
            <person name="Lipzen A."/>
            <person name="Lutzoni F."/>
            <person name="Magnuson J."/>
            <person name="Mondo S."/>
            <person name="Nolan M."/>
            <person name="Ohm R."/>
            <person name="Pangilinan J."/>
            <person name="Park H.-J."/>
            <person name="Ramirez L."/>
            <person name="Alfaro M."/>
            <person name="Sun H."/>
            <person name="Tritt A."/>
            <person name="Yoshinaga Y."/>
            <person name="Zwiers L.-H."/>
            <person name="Turgeon B."/>
            <person name="Goodwin S."/>
            <person name="Spatafora J."/>
            <person name="Crous P."/>
            <person name="Grigoriev I."/>
        </authorList>
    </citation>
    <scope>NUCLEOTIDE SEQUENCE</scope>
    <source>
        <strain evidence="1">ATCC 16933</strain>
    </source>
</reference>
<evidence type="ECO:0000313" key="1">
    <source>
        <dbReference type="EMBL" id="KAF2456971.1"/>
    </source>
</evidence>
<keyword evidence="2" id="KW-1185">Reference proteome</keyword>